<protein>
    <recommendedName>
        <fullName evidence="5">Secretion system C-terminal sorting domain-containing protein</fullName>
    </recommendedName>
</protein>
<gene>
    <name evidence="3" type="ORF">C900_01735</name>
</gene>
<keyword evidence="1 2" id="KW-0732">Signal</keyword>
<evidence type="ECO:0000313" key="4">
    <source>
        <dbReference type="Proteomes" id="UP000011135"/>
    </source>
</evidence>
<dbReference type="InterPro" id="IPR026444">
    <property type="entry name" value="Secre_tail"/>
</dbReference>
<dbReference type="Gene3D" id="2.130.10.130">
    <property type="entry name" value="Integrin alpha, N-terminal"/>
    <property type="match status" value="2"/>
</dbReference>
<evidence type="ECO:0008006" key="5">
    <source>
        <dbReference type="Google" id="ProtNLM"/>
    </source>
</evidence>
<dbReference type="eggNOG" id="COG2931">
    <property type="taxonomic scope" value="Bacteria"/>
</dbReference>
<keyword evidence="4" id="KW-1185">Reference proteome</keyword>
<dbReference type="RefSeq" id="WP_009579174.1">
    <property type="nucleotide sequence ID" value="NZ_AMZN01000026.1"/>
</dbReference>
<dbReference type="Pfam" id="PF13517">
    <property type="entry name" value="FG-GAP_3"/>
    <property type="match status" value="3"/>
</dbReference>
<dbReference type="AlphaFoldDB" id="L8JT78"/>
<dbReference type="PANTHER" id="PTHR46580:SF4">
    <property type="entry name" value="ATP_GTP-BINDING PROTEIN"/>
    <property type="match status" value="1"/>
</dbReference>
<feature type="chain" id="PRO_5003994055" description="Secretion system C-terminal sorting domain-containing protein" evidence="2">
    <location>
        <begin position="19"/>
        <end position="743"/>
    </location>
</feature>
<sequence length="743" mass="81739">MRNLLLLICSLFFSTAQAQFAYQVDQTIPVSISNITLANPWAGGLNAAQYNTMDLNGDGKEDIVVFDRTGHKVYTFLQTAGGEYTFAPKYAQLFPDDLKGWMLLRDYNCDGKKDIFTSHSFGIRVFINTTVAGEDLSWTPYVTGKDNSGNDQYFLKTRGFTSDINMQMNLSDIPAIVDVDGDSDLDILFFRPSGASTIEFHKNLNIERTGTCDSLQYERVTQAWGNFEECECGSFAFNGTGCGSSGGRQQHQSGKALLLLDMDGDGDKDAVVSEESCPYLFYLENGGDKDNELVTGASNIFPNATDPVYMYLFPAAYYEDVDFDGIEDIIVSPNISSNISGSVNFQASNWLYKNTGTAQQPEFTQVKKNFLQDQMIDLGENAAPAFGDYDNDGDLDMLVGSYLNLDNPGFFSSIRLFKNTGSASNPYFVLENEDYLNLAGRNLFNIRPKLKDINADNLVDLVFSATSLTNFSTNIYYIINQSNGAFDFSSPSEILFSNIGADENFEIFDINSDGLVDLLVGKSTGKVEYWVNIGQNNAPTFALEDESFYNFDFSTSRYNTAIAIADLNADGREDLIAGDERGSLTIYSDFRGNLDNPQEGITEFIKPLAGDELSAYTFGSKLYPVVANLFGEDKPAIIIGSGQGGIQVIRNSESTSGRVNQFTIDIFPNPIIKSTGRSLTVQSKIAGNATIITILGQRVTDNFFLPANIPLKIPVDQLSSGIYMVILNVGGKEVIGQRFIVVE</sequence>
<dbReference type="OrthoDB" id="9816120at2"/>
<organism evidence="3 4">
    <name type="scientific">Fulvivirga imtechensis AK7</name>
    <dbReference type="NCBI Taxonomy" id="1237149"/>
    <lineage>
        <taxon>Bacteria</taxon>
        <taxon>Pseudomonadati</taxon>
        <taxon>Bacteroidota</taxon>
        <taxon>Cytophagia</taxon>
        <taxon>Cytophagales</taxon>
        <taxon>Fulvivirgaceae</taxon>
        <taxon>Fulvivirga</taxon>
    </lineage>
</organism>
<evidence type="ECO:0000256" key="2">
    <source>
        <dbReference type="SAM" id="SignalP"/>
    </source>
</evidence>
<evidence type="ECO:0000256" key="1">
    <source>
        <dbReference type="ARBA" id="ARBA00022729"/>
    </source>
</evidence>
<dbReference type="STRING" id="1237149.C900_01735"/>
<dbReference type="PATRIC" id="fig|1237149.3.peg.1688"/>
<accession>L8JT78</accession>
<feature type="signal peptide" evidence="2">
    <location>
        <begin position="1"/>
        <end position="18"/>
    </location>
</feature>
<dbReference type="InterPro" id="IPR028994">
    <property type="entry name" value="Integrin_alpha_N"/>
</dbReference>
<comment type="caution">
    <text evidence="3">The sequence shown here is derived from an EMBL/GenBank/DDBJ whole genome shotgun (WGS) entry which is preliminary data.</text>
</comment>
<dbReference type="InterPro" id="IPR013517">
    <property type="entry name" value="FG-GAP"/>
</dbReference>
<dbReference type="EMBL" id="AMZN01000026">
    <property type="protein sequence ID" value="ELR72181.1"/>
    <property type="molecule type" value="Genomic_DNA"/>
</dbReference>
<dbReference type="SUPFAM" id="SSF69318">
    <property type="entry name" value="Integrin alpha N-terminal domain"/>
    <property type="match status" value="2"/>
</dbReference>
<proteinExistence type="predicted"/>
<dbReference type="PANTHER" id="PTHR46580">
    <property type="entry name" value="SENSOR KINASE-RELATED"/>
    <property type="match status" value="1"/>
</dbReference>
<reference evidence="3 4" key="1">
    <citation type="submission" date="2012-12" db="EMBL/GenBank/DDBJ databases">
        <title>Genome assembly of Fulvivirga imtechensis AK7.</title>
        <authorList>
            <person name="Nupur N."/>
            <person name="Khatri I."/>
            <person name="Kumar R."/>
            <person name="Subramanian S."/>
            <person name="Pinnaka A."/>
        </authorList>
    </citation>
    <scope>NUCLEOTIDE SEQUENCE [LARGE SCALE GENOMIC DNA]</scope>
    <source>
        <strain evidence="3 4">AK7</strain>
    </source>
</reference>
<evidence type="ECO:0000313" key="3">
    <source>
        <dbReference type="EMBL" id="ELR72181.1"/>
    </source>
</evidence>
<name>L8JT78_9BACT</name>
<dbReference type="Proteomes" id="UP000011135">
    <property type="component" value="Unassembled WGS sequence"/>
</dbReference>
<dbReference type="NCBIfam" id="TIGR04183">
    <property type="entry name" value="Por_Secre_tail"/>
    <property type="match status" value="1"/>
</dbReference>